<reference evidence="2" key="1">
    <citation type="submission" date="2023-04" db="EMBL/GenBank/DDBJ databases">
        <title>Phytophthora lilii NBRC 32176.</title>
        <authorList>
            <person name="Ichikawa N."/>
            <person name="Sato H."/>
            <person name="Tonouchi N."/>
        </authorList>
    </citation>
    <scope>NUCLEOTIDE SEQUENCE</scope>
    <source>
        <strain evidence="2">NBRC 32176</strain>
    </source>
</reference>
<protein>
    <submittedName>
        <fullName evidence="2">Unnamed protein product</fullName>
    </submittedName>
</protein>
<gene>
    <name evidence="2" type="ORF">Plil01_000763700</name>
</gene>
<dbReference type="EMBL" id="BSXW01000357">
    <property type="protein sequence ID" value="GMF19867.1"/>
    <property type="molecule type" value="Genomic_DNA"/>
</dbReference>
<feature type="region of interest" description="Disordered" evidence="1">
    <location>
        <begin position="1"/>
        <end position="32"/>
    </location>
</feature>
<evidence type="ECO:0000313" key="2">
    <source>
        <dbReference type="EMBL" id="GMF19867.1"/>
    </source>
</evidence>
<evidence type="ECO:0000313" key="3">
    <source>
        <dbReference type="Proteomes" id="UP001165083"/>
    </source>
</evidence>
<evidence type="ECO:0000256" key="1">
    <source>
        <dbReference type="SAM" id="MobiDB-lite"/>
    </source>
</evidence>
<name>A0A9W6TST0_9STRA</name>
<sequence length="183" mass="20160">MATESCRHRAERRRSGVRDDPRPQHVDVVDREQYASYEPADVRRVEEELVRLALAVAQLLHEGGDVERDDRELHHEEELQQVQVHAAASVHGVDQVRQSAGSKKKEKRDNQSIISIFVAHLSSLSPQGEERGGQVHGRVLGRQQVGVPLLLHEAVAHACGDHQRVDGGVHSAQDDAALEPAGG</sequence>
<organism evidence="2 3">
    <name type="scientific">Phytophthora lilii</name>
    <dbReference type="NCBI Taxonomy" id="2077276"/>
    <lineage>
        <taxon>Eukaryota</taxon>
        <taxon>Sar</taxon>
        <taxon>Stramenopiles</taxon>
        <taxon>Oomycota</taxon>
        <taxon>Peronosporomycetes</taxon>
        <taxon>Peronosporales</taxon>
        <taxon>Peronosporaceae</taxon>
        <taxon>Phytophthora</taxon>
    </lineage>
</organism>
<keyword evidence="3" id="KW-1185">Reference proteome</keyword>
<comment type="caution">
    <text evidence="2">The sequence shown here is derived from an EMBL/GenBank/DDBJ whole genome shotgun (WGS) entry which is preliminary data.</text>
</comment>
<dbReference type="AlphaFoldDB" id="A0A9W6TST0"/>
<accession>A0A9W6TST0</accession>
<proteinExistence type="predicted"/>
<dbReference type="Proteomes" id="UP001165083">
    <property type="component" value="Unassembled WGS sequence"/>
</dbReference>